<dbReference type="OrthoDB" id="5868392at2759"/>
<dbReference type="PANTHER" id="PTHR24222:SF76">
    <property type="entry name" value="MYCOBACTIN IMPORT ATP-BINDING_PERMEASE PROTEIN IRTB"/>
    <property type="match status" value="1"/>
</dbReference>
<dbReference type="STRING" id="29172.A0A0D8XCN9"/>
<evidence type="ECO:0000256" key="1">
    <source>
        <dbReference type="ARBA" id="ARBA00004141"/>
    </source>
</evidence>
<dbReference type="Pfam" id="PF00005">
    <property type="entry name" value="ABC_tran"/>
    <property type="match status" value="1"/>
</dbReference>
<evidence type="ECO:0000259" key="6">
    <source>
        <dbReference type="PROSITE" id="PS50929"/>
    </source>
</evidence>
<dbReference type="AlphaFoldDB" id="A0A0D8XCN9"/>
<keyword evidence="2 5" id="KW-0812">Transmembrane</keyword>
<sequence>MLLRTQVEQEAYAISGSIVEETLSSIRTVHALCGHQRELNRFYLREFACYMFEDSLEKSRKAGLIKYFYMGLGVGFGQLCTYVSYALAFWYGSILISNNPSGDRGYIFTVFFAVMSGSTALGGCLPHLGTISIARGAARTLIDVINTRPSIDPYSIDGILLNNLRGSIRFKNVHFSYPSRKSVPVLRGVSMNIQAGQKIAIVGSSGCGKSTIINLLLRFYDVTEGKVRKSSISLLF</sequence>
<dbReference type="Pfam" id="PF00664">
    <property type="entry name" value="ABC_membrane"/>
    <property type="match status" value="1"/>
</dbReference>
<evidence type="ECO:0000256" key="4">
    <source>
        <dbReference type="ARBA" id="ARBA00023136"/>
    </source>
</evidence>
<evidence type="ECO:0000313" key="7">
    <source>
        <dbReference type="EMBL" id="KJH41542.1"/>
    </source>
</evidence>
<dbReference type="Proteomes" id="UP000053766">
    <property type="component" value="Unassembled WGS sequence"/>
</dbReference>
<dbReference type="Gene3D" id="3.40.50.300">
    <property type="entry name" value="P-loop containing nucleotide triphosphate hydrolases"/>
    <property type="match status" value="1"/>
</dbReference>
<dbReference type="PROSITE" id="PS50929">
    <property type="entry name" value="ABC_TM1F"/>
    <property type="match status" value="1"/>
</dbReference>
<organism evidence="7 8">
    <name type="scientific">Dictyocaulus viviparus</name>
    <name type="common">Bovine lungworm</name>
    <dbReference type="NCBI Taxonomy" id="29172"/>
    <lineage>
        <taxon>Eukaryota</taxon>
        <taxon>Metazoa</taxon>
        <taxon>Ecdysozoa</taxon>
        <taxon>Nematoda</taxon>
        <taxon>Chromadorea</taxon>
        <taxon>Rhabditida</taxon>
        <taxon>Rhabditina</taxon>
        <taxon>Rhabditomorpha</taxon>
        <taxon>Strongyloidea</taxon>
        <taxon>Metastrongylidae</taxon>
        <taxon>Dictyocaulus</taxon>
    </lineage>
</organism>
<dbReference type="InterPro" id="IPR011527">
    <property type="entry name" value="ABC1_TM_dom"/>
</dbReference>
<dbReference type="GO" id="GO:0005886">
    <property type="term" value="C:plasma membrane"/>
    <property type="evidence" value="ECO:0007669"/>
    <property type="project" value="TreeGrafter"/>
</dbReference>
<dbReference type="SUPFAM" id="SSF52540">
    <property type="entry name" value="P-loop containing nucleoside triphosphate hydrolases"/>
    <property type="match status" value="1"/>
</dbReference>
<keyword evidence="8" id="KW-1185">Reference proteome</keyword>
<dbReference type="InterPro" id="IPR027417">
    <property type="entry name" value="P-loop_NTPase"/>
</dbReference>
<dbReference type="GO" id="GO:0016887">
    <property type="term" value="F:ATP hydrolysis activity"/>
    <property type="evidence" value="ECO:0007669"/>
    <property type="project" value="InterPro"/>
</dbReference>
<protein>
    <recommendedName>
        <fullName evidence="6">ABC transmembrane type-1 domain-containing protein</fullName>
    </recommendedName>
</protein>
<reference evidence="8" key="2">
    <citation type="journal article" date="2016" name="Sci. Rep.">
        <title>Dictyocaulus viviparus genome, variome and transcriptome elucidate lungworm biology and support future intervention.</title>
        <authorList>
            <person name="McNulty S.N."/>
            <person name="Strube C."/>
            <person name="Rosa B.A."/>
            <person name="Martin J.C."/>
            <person name="Tyagi R."/>
            <person name="Choi Y.J."/>
            <person name="Wang Q."/>
            <person name="Hallsworth Pepin K."/>
            <person name="Zhang X."/>
            <person name="Ozersky P."/>
            <person name="Wilson R.K."/>
            <person name="Sternberg P.W."/>
            <person name="Gasser R.B."/>
            <person name="Mitreva M."/>
        </authorList>
    </citation>
    <scope>NUCLEOTIDE SEQUENCE [LARGE SCALE GENOMIC DNA]</scope>
    <source>
        <strain evidence="8">HannoverDv2000</strain>
    </source>
</reference>
<accession>A0A0D8XCN9</accession>
<dbReference type="InterPro" id="IPR039421">
    <property type="entry name" value="Type_1_exporter"/>
</dbReference>
<feature type="transmembrane region" description="Helical" evidence="5">
    <location>
        <begin position="105"/>
        <end position="125"/>
    </location>
</feature>
<dbReference type="InterPro" id="IPR036640">
    <property type="entry name" value="ABC1_TM_sf"/>
</dbReference>
<keyword evidence="4 5" id="KW-0472">Membrane</keyword>
<evidence type="ECO:0000313" key="8">
    <source>
        <dbReference type="Proteomes" id="UP000053766"/>
    </source>
</evidence>
<evidence type="ECO:0000256" key="5">
    <source>
        <dbReference type="SAM" id="Phobius"/>
    </source>
</evidence>
<dbReference type="EMBL" id="KN716804">
    <property type="protein sequence ID" value="KJH41542.1"/>
    <property type="molecule type" value="Genomic_DNA"/>
</dbReference>
<reference evidence="7 8" key="1">
    <citation type="submission" date="2013-11" db="EMBL/GenBank/DDBJ databases">
        <title>Draft genome of the bovine lungworm Dictyocaulus viviparus.</title>
        <authorList>
            <person name="Mitreva M."/>
        </authorList>
    </citation>
    <scope>NUCLEOTIDE SEQUENCE [LARGE SCALE GENOMIC DNA]</scope>
    <source>
        <strain evidence="7 8">HannoverDv2000</strain>
    </source>
</reference>
<name>A0A0D8XCN9_DICVI</name>
<dbReference type="Gene3D" id="1.20.1560.10">
    <property type="entry name" value="ABC transporter type 1, transmembrane domain"/>
    <property type="match status" value="1"/>
</dbReference>
<gene>
    <name evidence="7" type="ORF">DICVIV_12483</name>
</gene>
<dbReference type="SUPFAM" id="SSF90123">
    <property type="entry name" value="ABC transporter transmembrane region"/>
    <property type="match status" value="1"/>
</dbReference>
<feature type="domain" description="ABC transmembrane type-1" evidence="6">
    <location>
        <begin position="1"/>
        <end position="131"/>
    </location>
</feature>
<dbReference type="PANTHER" id="PTHR24222">
    <property type="entry name" value="ABC TRANSPORTER B FAMILY"/>
    <property type="match status" value="1"/>
</dbReference>
<dbReference type="GO" id="GO:0005524">
    <property type="term" value="F:ATP binding"/>
    <property type="evidence" value="ECO:0007669"/>
    <property type="project" value="InterPro"/>
</dbReference>
<keyword evidence="3 5" id="KW-1133">Transmembrane helix</keyword>
<evidence type="ECO:0000256" key="2">
    <source>
        <dbReference type="ARBA" id="ARBA00022692"/>
    </source>
</evidence>
<dbReference type="GO" id="GO:0140359">
    <property type="term" value="F:ABC-type transporter activity"/>
    <property type="evidence" value="ECO:0007669"/>
    <property type="project" value="InterPro"/>
</dbReference>
<evidence type="ECO:0000256" key="3">
    <source>
        <dbReference type="ARBA" id="ARBA00022989"/>
    </source>
</evidence>
<proteinExistence type="predicted"/>
<comment type="subcellular location">
    <subcellularLocation>
        <location evidence="1">Membrane</location>
        <topology evidence="1">Multi-pass membrane protein</topology>
    </subcellularLocation>
</comment>
<dbReference type="InterPro" id="IPR003439">
    <property type="entry name" value="ABC_transporter-like_ATP-bd"/>
</dbReference>
<feature type="transmembrane region" description="Helical" evidence="5">
    <location>
        <begin position="67"/>
        <end position="93"/>
    </location>
</feature>